<accession>A0A5E6RMH0</accession>
<dbReference type="AlphaFoldDB" id="A0A5E6RMH0"/>
<dbReference type="GO" id="GO:0008270">
    <property type="term" value="F:zinc ion binding"/>
    <property type="evidence" value="ECO:0007669"/>
    <property type="project" value="InterPro"/>
</dbReference>
<dbReference type="InterPro" id="IPR024079">
    <property type="entry name" value="MetalloPept_cat_dom_sf"/>
</dbReference>
<protein>
    <submittedName>
        <fullName evidence="1">Uncharacterized protein</fullName>
    </submittedName>
</protein>
<dbReference type="Proteomes" id="UP000412311">
    <property type="component" value="Unassembled WGS sequence"/>
</dbReference>
<evidence type="ECO:0000313" key="2">
    <source>
        <dbReference type="Proteomes" id="UP000412311"/>
    </source>
</evidence>
<dbReference type="GO" id="GO:0008237">
    <property type="term" value="F:metallopeptidase activity"/>
    <property type="evidence" value="ECO:0007669"/>
    <property type="project" value="InterPro"/>
</dbReference>
<organism evidence="1 2">
    <name type="scientific">Pseudomonas fluorescens</name>
    <dbReference type="NCBI Taxonomy" id="294"/>
    <lineage>
        <taxon>Bacteria</taxon>
        <taxon>Pseudomonadati</taxon>
        <taxon>Pseudomonadota</taxon>
        <taxon>Gammaproteobacteria</taxon>
        <taxon>Pseudomonadales</taxon>
        <taxon>Pseudomonadaceae</taxon>
        <taxon>Pseudomonas</taxon>
    </lineage>
</organism>
<dbReference type="EMBL" id="CABVJG010000001">
    <property type="protein sequence ID" value="VVP80181.1"/>
    <property type="molecule type" value="Genomic_DNA"/>
</dbReference>
<dbReference type="Gene3D" id="3.40.390.10">
    <property type="entry name" value="Collagenase (Catalytic Domain)"/>
    <property type="match status" value="1"/>
</dbReference>
<name>A0A5E6RMH0_PSEFL</name>
<dbReference type="SUPFAM" id="SSF55486">
    <property type="entry name" value="Metalloproteases ('zincins'), catalytic domain"/>
    <property type="match status" value="1"/>
</dbReference>
<reference evidence="1 2" key="1">
    <citation type="submission" date="2019-09" db="EMBL/GenBank/DDBJ databases">
        <authorList>
            <person name="Chandra G."/>
            <person name="Truman W A."/>
        </authorList>
    </citation>
    <scope>NUCLEOTIDE SEQUENCE [LARGE SCALE GENOMIC DNA]</scope>
    <source>
        <strain evidence="1">PS925</strain>
    </source>
</reference>
<sequence length="217" mass="24895">MWARNNPSKLWTPGQTLRIAFLNGTPEFKQAVRSAASNWLAHINLKFNFVEGAEGDIRILSENGTFWSQIGTDALLDTDEPTMRLWPHSSNHARYFAANVMHEFGHMLGAEHEQTNPTANIPWNRTALYESHGITDNPEEDDYQAGVTRNKLNQLYLDRADPSESLYSTYDRKSIMHYVIQQTWTEGDFQIFPNLELSEHDKAFMAKAYPYPPQASE</sequence>
<gene>
    <name evidence="1" type="ORF">PS925_00412</name>
</gene>
<evidence type="ECO:0000313" key="1">
    <source>
        <dbReference type="EMBL" id="VVP80181.1"/>
    </source>
</evidence>
<dbReference type="GO" id="GO:0006508">
    <property type="term" value="P:proteolysis"/>
    <property type="evidence" value="ECO:0007669"/>
    <property type="project" value="InterPro"/>
</dbReference>
<proteinExistence type="predicted"/>
<dbReference type="InterPro" id="IPR006026">
    <property type="entry name" value="Peptidase_Metallo"/>
</dbReference>
<dbReference type="RefSeq" id="WP_095119296.1">
    <property type="nucleotide sequence ID" value="NZ_CABVJG010000001.1"/>
</dbReference>
<dbReference type="SMART" id="SM00235">
    <property type="entry name" value="ZnMc"/>
    <property type="match status" value="1"/>
</dbReference>